<keyword evidence="4 5" id="KW-0808">Transferase</keyword>
<comment type="function">
    <text evidence="5">Catalyzes the reversible reaction in which hydroxymethyl group from 5,10-methylenetetrahydrofolate is transferred onto alpha-ketoisovalerate to form ketopantoate.</text>
</comment>
<evidence type="ECO:0000256" key="5">
    <source>
        <dbReference type="HAMAP-Rule" id="MF_00156"/>
    </source>
</evidence>
<comment type="caution">
    <text evidence="10">The sequence shown here is derived from an EMBL/GenBank/DDBJ whole genome shotgun (WGS) entry which is preliminary data.</text>
</comment>
<comment type="catalytic activity">
    <reaction evidence="5">
        <text>(6R)-5,10-methylene-5,6,7,8-tetrahydrofolate + 3-methyl-2-oxobutanoate + H2O = 2-dehydropantoate + (6S)-5,6,7,8-tetrahydrofolate</text>
        <dbReference type="Rhea" id="RHEA:11824"/>
        <dbReference type="ChEBI" id="CHEBI:11561"/>
        <dbReference type="ChEBI" id="CHEBI:11851"/>
        <dbReference type="ChEBI" id="CHEBI:15377"/>
        <dbReference type="ChEBI" id="CHEBI:15636"/>
        <dbReference type="ChEBI" id="CHEBI:57453"/>
        <dbReference type="EC" id="2.1.2.11"/>
    </reaction>
</comment>
<evidence type="ECO:0000313" key="11">
    <source>
        <dbReference type="Proteomes" id="UP000035067"/>
    </source>
</evidence>
<evidence type="ECO:0000256" key="1">
    <source>
        <dbReference type="ARBA" id="ARBA00008676"/>
    </source>
</evidence>
<dbReference type="EMBL" id="JXQG01000009">
    <property type="protein sequence ID" value="KKZ12882.1"/>
    <property type="molecule type" value="Genomic_DNA"/>
</dbReference>
<dbReference type="InterPro" id="IPR015813">
    <property type="entry name" value="Pyrv/PenolPyrv_kinase-like_dom"/>
</dbReference>
<evidence type="ECO:0000256" key="3">
    <source>
        <dbReference type="ARBA" id="ARBA00022655"/>
    </source>
</evidence>
<dbReference type="PANTHER" id="PTHR20881">
    <property type="entry name" value="3-METHYL-2-OXOBUTANOATE HYDROXYMETHYLTRANSFERASE"/>
    <property type="match status" value="1"/>
</dbReference>
<feature type="compositionally biased region" description="Pro residues" evidence="9">
    <location>
        <begin position="258"/>
        <end position="271"/>
    </location>
</feature>
<evidence type="ECO:0000256" key="6">
    <source>
        <dbReference type="PIRSR" id="PIRSR000388-1"/>
    </source>
</evidence>
<comment type="pathway">
    <text evidence="5">Cofactor biosynthesis; (R)-pantothenate biosynthesis; (R)-pantoate from 3-methyl-2-oxobutanoate: step 1/2.</text>
</comment>
<comment type="subunit">
    <text evidence="2 5">Homodecamer; pentamer of dimers.</text>
</comment>
<keyword evidence="3 5" id="KW-0566">Pantothenate biosynthesis</keyword>
<dbReference type="GO" id="GO:0015940">
    <property type="term" value="P:pantothenate biosynthetic process"/>
    <property type="evidence" value="ECO:0007669"/>
    <property type="project" value="UniProtKB-UniRule"/>
</dbReference>
<protein>
    <recommendedName>
        <fullName evidence="5">3-methyl-2-oxobutanoate hydroxymethyltransferase</fullName>
        <ecNumber evidence="5">2.1.2.11</ecNumber>
    </recommendedName>
    <alternativeName>
        <fullName evidence="5">Ketopantoate hydroxymethyltransferase</fullName>
        <shortName evidence="5">KPHMT</shortName>
    </alternativeName>
</protein>
<dbReference type="Proteomes" id="UP000035067">
    <property type="component" value="Unassembled WGS sequence"/>
</dbReference>
<dbReference type="GO" id="GO:0005737">
    <property type="term" value="C:cytoplasm"/>
    <property type="evidence" value="ECO:0007669"/>
    <property type="project" value="UniProtKB-SubCell"/>
</dbReference>
<dbReference type="Pfam" id="PF02548">
    <property type="entry name" value="Pantoate_transf"/>
    <property type="match status" value="1"/>
</dbReference>
<sequence length="271" mass="29196">MPLTIRDLQNYKRQGRIITALTAWDALSGAWVDASGCDLALVGDSLAMVSLGHPTTLPVSLEAMVHHAQAVGRTIQRPLLVADLPFLSYQCGTERAVAAAGRFLKETPCQAVKLEGAEPETMAVINRLVRTGIPVMGHLGLTPQSVHCLGWGRQACSVSDQERLRQKALDLQQQGCFALVLEHVPAVLASGLRRELEIPVIGIGAGPDCDGQILVTADLLGLTPSQPPFVKPRLQAAEIFKRELQGWCHEQRHQGQTDPPPKEGNPPIPGC</sequence>
<feature type="binding site" evidence="5 7">
    <location>
        <position position="83"/>
    </location>
    <ligand>
        <name>3-methyl-2-oxobutanoate</name>
        <dbReference type="ChEBI" id="CHEBI:11851"/>
    </ligand>
</feature>
<keyword evidence="10" id="KW-0489">Methyltransferase</keyword>
<feature type="region of interest" description="Disordered" evidence="9">
    <location>
        <begin position="249"/>
        <end position="271"/>
    </location>
</feature>
<dbReference type="GO" id="GO:0003864">
    <property type="term" value="F:3-methyl-2-oxobutanoate hydroxymethyltransferase activity"/>
    <property type="evidence" value="ECO:0007669"/>
    <property type="project" value="UniProtKB-UniRule"/>
</dbReference>
<dbReference type="SUPFAM" id="SSF51621">
    <property type="entry name" value="Phosphoenolpyruvate/pyruvate domain"/>
    <property type="match status" value="1"/>
</dbReference>
<dbReference type="InterPro" id="IPR003700">
    <property type="entry name" value="Pantoate_hydroxy_MeTrfase"/>
</dbReference>
<dbReference type="CDD" id="cd06557">
    <property type="entry name" value="KPHMT-like"/>
    <property type="match status" value="1"/>
</dbReference>
<feature type="binding site" evidence="5 7">
    <location>
        <begin position="44"/>
        <end position="45"/>
    </location>
    <ligand>
        <name>3-methyl-2-oxobutanoate</name>
        <dbReference type="ChEBI" id="CHEBI:11851"/>
    </ligand>
</feature>
<evidence type="ECO:0000256" key="4">
    <source>
        <dbReference type="ARBA" id="ARBA00022679"/>
    </source>
</evidence>
<dbReference type="PANTHER" id="PTHR20881:SF0">
    <property type="entry name" value="3-METHYL-2-OXOBUTANOATE HYDROXYMETHYLTRANSFERASE"/>
    <property type="match status" value="1"/>
</dbReference>
<keyword evidence="5" id="KW-0963">Cytoplasm</keyword>
<reference evidence="10 11" key="1">
    <citation type="submission" date="2015-01" db="EMBL/GenBank/DDBJ databases">
        <title>Lifestyle Evolution in Cyanobacterial Symbionts of Sponges.</title>
        <authorList>
            <person name="Burgsdorf I."/>
            <person name="Slaby B.M."/>
            <person name="Handley K.M."/>
            <person name="Haber M."/>
            <person name="Blom J."/>
            <person name="Marshall C.W."/>
            <person name="Gilbert J.A."/>
            <person name="Hentschel U."/>
            <person name="Steindler L."/>
        </authorList>
    </citation>
    <scope>NUCLEOTIDE SEQUENCE [LARGE SCALE GENOMIC DNA]</scope>
    <source>
        <strain evidence="10">SP3</strain>
    </source>
</reference>
<evidence type="ECO:0000313" key="10">
    <source>
        <dbReference type="EMBL" id="KKZ12882.1"/>
    </source>
</evidence>
<name>A0A0G2J5C5_9SYNE</name>
<evidence type="ECO:0000256" key="2">
    <source>
        <dbReference type="ARBA" id="ARBA00011424"/>
    </source>
</evidence>
<organism evidence="10 11">
    <name type="scientific">Candidatus Synechococcus spongiarum SP3</name>
    <dbReference type="NCBI Taxonomy" id="1604020"/>
    <lineage>
        <taxon>Bacteria</taxon>
        <taxon>Bacillati</taxon>
        <taxon>Cyanobacteriota</taxon>
        <taxon>Cyanophyceae</taxon>
        <taxon>Synechococcales</taxon>
        <taxon>Synechococcaceae</taxon>
        <taxon>Synechococcus</taxon>
    </lineage>
</organism>
<dbReference type="Gene3D" id="3.20.20.60">
    <property type="entry name" value="Phosphoenolpyruvate-binding domains"/>
    <property type="match status" value="1"/>
</dbReference>
<evidence type="ECO:0000256" key="7">
    <source>
        <dbReference type="PIRSR" id="PIRSR000388-2"/>
    </source>
</evidence>
<feature type="binding site" evidence="5 8">
    <location>
        <position position="83"/>
    </location>
    <ligand>
        <name>Mg(2+)</name>
        <dbReference type="ChEBI" id="CHEBI:18420"/>
    </ligand>
</feature>
<dbReference type="GO" id="GO:0008168">
    <property type="term" value="F:methyltransferase activity"/>
    <property type="evidence" value="ECO:0007669"/>
    <property type="project" value="UniProtKB-KW"/>
</dbReference>
<evidence type="ECO:0000256" key="8">
    <source>
        <dbReference type="PIRSR" id="PIRSR000388-3"/>
    </source>
</evidence>
<dbReference type="HAMAP" id="MF_00156">
    <property type="entry name" value="PanB"/>
    <property type="match status" value="1"/>
</dbReference>
<feature type="binding site" evidence="5 7">
    <location>
        <position position="113"/>
    </location>
    <ligand>
        <name>3-methyl-2-oxobutanoate</name>
        <dbReference type="ChEBI" id="CHEBI:11851"/>
    </ligand>
</feature>
<feature type="binding site" evidence="5 8">
    <location>
        <position position="44"/>
    </location>
    <ligand>
        <name>Mg(2+)</name>
        <dbReference type="ChEBI" id="CHEBI:18420"/>
    </ligand>
</feature>
<feature type="active site" description="Proton acceptor" evidence="5 6">
    <location>
        <position position="182"/>
    </location>
</feature>
<gene>
    <name evidence="5" type="primary">panB</name>
    <name evidence="10" type="ORF">TE42_02575</name>
</gene>
<dbReference type="GO" id="GO:0000287">
    <property type="term" value="F:magnesium ion binding"/>
    <property type="evidence" value="ECO:0007669"/>
    <property type="project" value="TreeGrafter"/>
</dbReference>
<dbReference type="NCBIfam" id="TIGR00222">
    <property type="entry name" value="panB"/>
    <property type="match status" value="1"/>
</dbReference>
<proteinExistence type="inferred from homology"/>
<dbReference type="PIRSF" id="PIRSF000388">
    <property type="entry name" value="Pantoate_hydroxy_MeTrfase"/>
    <property type="match status" value="1"/>
</dbReference>
<dbReference type="UniPathway" id="UPA00028">
    <property type="reaction ID" value="UER00003"/>
</dbReference>
<feature type="binding site" evidence="5 8">
    <location>
        <position position="115"/>
    </location>
    <ligand>
        <name>Mg(2+)</name>
        <dbReference type="ChEBI" id="CHEBI:18420"/>
    </ligand>
</feature>
<comment type="cofactor">
    <cofactor evidence="5 8">
        <name>Mg(2+)</name>
        <dbReference type="ChEBI" id="CHEBI:18420"/>
    </cofactor>
    <text evidence="5 8">Binds 1 Mg(2+) ion per subunit.</text>
</comment>
<keyword evidence="5 8" id="KW-0460">Magnesium</keyword>
<dbReference type="AlphaFoldDB" id="A0A0G2J5C5"/>
<evidence type="ECO:0000256" key="9">
    <source>
        <dbReference type="SAM" id="MobiDB-lite"/>
    </source>
</evidence>
<comment type="subcellular location">
    <subcellularLocation>
        <location evidence="5">Cytoplasm</location>
    </subcellularLocation>
</comment>
<comment type="similarity">
    <text evidence="1 5">Belongs to the PanB family.</text>
</comment>
<keyword evidence="5 8" id="KW-0479">Metal-binding</keyword>
<dbReference type="InterPro" id="IPR040442">
    <property type="entry name" value="Pyrv_kinase-like_dom_sf"/>
</dbReference>
<dbReference type="EC" id="2.1.2.11" evidence="5"/>
<accession>A0A0G2J5C5</accession>
<dbReference type="PATRIC" id="fig|1604020.3.peg.2114"/>
<dbReference type="GO" id="GO:0032259">
    <property type="term" value="P:methylation"/>
    <property type="evidence" value="ECO:0007669"/>
    <property type="project" value="UniProtKB-KW"/>
</dbReference>
<dbReference type="NCBIfam" id="NF001452">
    <property type="entry name" value="PRK00311.1"/>
    <property type="match status" value="1"/>
</dbReference>